<name>A0ABU1AQ17_9BACT</name>
<gene>
    <name evidence="3" type="ORF">QEH52_01330</name>
</gene>
<keyword evidence="1" id="KW-0812">Transmembrane</keyword>
<feature type="chain" id="PRO_5046549871" evidence="2">
    <location>
        <begin position="24"/>
        <end position="279"/>
    </location>
</feature>
<evidence type="ECO:0000313" key="4">
    <source>
        <dbReference type="Proteomes" id="UP001225316"/>
    </source>
</evidence>
<proteinExistence type="predicted"/>
<evidence type="ECO:0000256" key="2">
    <source>
        <dbReference type="SAM" id="SignalP"/>
    </source>
</evidence>
<sequence>MLSLLISALVAIALASALNASHASTGTTVIFTVAGFFGSFFLIGFLVRKKMSKAQGALQESMLSAQKRMQRKVQQFQNKPGGNVKQMQRQIEMDQQLMLKQGLELTKGLEPFRKWSILTGRQIATMRLQFHYQLKEFDKVDEILATCGFLRGPLMMEPMTVAMRMARCYKNDDLEGAKKVYKRQIMWFRGDRGALLYGLMSWIYVKTGEPDEARRVLLKAKESTGVEIFARNWEHLSNDRVKSFSNAGLGDEWFSLYLENPPAVKQQRMRGNPRNPRGF</sequence>
<keyword evidence="2" id="KW-0732">Signal</keyword>
<dbReference type="EMBL" id="JARXHW010000002">
    <property type="protein sequence ID" value="MDQ8206133.1"/>
    <property type="molecule type" value="Genomic_DNA"/>
</dbReference>
<keyword evidence="1" id="KW-0472">Membrane</keyword>
<comment type="caution">
    <text evidence="3">The sequence shown here is derived from an EMBL/GenBank/DDBJ whole genome shotgun (WGS) entry which is preliminary data.</text>
</comment>
<feature type="transmembrane region" description="Helical" evidence="1">
    <location>
        <begin position="29"/>
        <end position="47"/>
    </location>
</feature>
<dbReference type="Proteomes" id="UP001225316">
    <property type="component" value="Unassembled WGS sequence"/>
</dbReference>
<evidence type="ECO:0000313" key="3">
    <source>
        <dbReference type="EMBL" id="MDQ8206133.1"/>
    </source>
</evidence>
<reference evidence="3 4" key="1">
    <citation type="submission" date="2023-04" db="EMBL/GenBank/DDBJ databases">
        <title>A novel bacteria isolated from coastal sediment.</title>
        <authorList>
            <person name="Liu X.-J."/>
            <person name="Du Z.-J."/>
        </authorList>
    </citation>
    <scope>NUCLEOTIDE SEQUENCE [LARGE SCALE GENOMIC DNA]</scope>
    <source>
        <strain evidence="3 4">SDUM461003</strain>
    </source>
</reference>
<evidence type="ECO:0000256" key="1">
    <source>
        <dbReference type="SAM" id="Phobius"/>
    </source>
</evidence>
<organism evidence="3 4">
    <name type="scientific">Thalassobacterium maritimum</name>
    <dbReference type="NCBI Taxonomy" id="3041265"/>
    <lineage>
        <taxon>Bacteria</taxon>
        <taxon>Pseudomonadati</taxon>
        <taxon>Verrucomicrobiota</taxon>
        <taxon>Opitutia</taxon>
        <taxon>Puniceicoccales</taxon>
        <taxon>Coraliomargaritaceae</taxon>
        <taxon>Thalassobacterium</taxon>
    </lineage>
</organism>
<accession>A0ABU1AQ17</accession>
<feature type="signal peptide" evidence="2">
    <location>
        <begin position="1"/>
        <end position="23"/>
    </location>
</feature>
<dbReference type="RefSeq" id="WP_308948127.1">
    <property type="nucleotide sequence ID" value="NZ_JARXHW010000002.1"/>
</dbReference>
<keyword evidence="1" id="KW-1133">Transmembrane helix</keyword>
<protein>
    <submittedName>
        <fullName evidence="3">Uncharacterized protein</fullName>
    </submittedName>
</protein>
<keyword evidence="4" id="KW-1185">Reference proteome</keyword>